<dbReference type="PRINTS" id="PR00070">
    <property type="entry name" value="DHFR"/>
</dbReference>
<evidence type="ECO:0000256" key="8">
    <source>
        <dbReference type="ARBA" id="ARBA00025067"/>
    </source>
</evidence>
<comment type="catalytic activity">
    <reaction evidence="9">
        <text>(6S)-5,6,7,8-tetrahydrofolate + NADP(+) = 7,8-dihydrofolate + NADPH + H(+)</text>
        <dbReference type="Rhea" id="RHEA:15009"/>
        <dbReference type="ChEBI" id="CHEBI:15378"/>
        <dbReference type="ChEBI" id="CHEBI:57451"/>
        <dbReference type="ChEBI" id="CHEBI:57453"/>
        <dbReference type="ChEBI" id="CHEBI:57783"/>
        <dbReference type="ChEBI" id="CHEBI:58349"/>
        <dbReference type="EC" id="1.5.1.3"/>
    </reaction>
</comment>
<dbReference type="GO" id="GO:0046452">
    <property type="term" value="P:dihydrofolate metabolic process"/>
    <property type="evidence" value="ECO:0007669"/>
    <property type="project" value="TreeGrafter"/>
</dbReference>
<dbReference type="FunFam" id="3.40.430.10:FF:000001">
    <property type="entry name" value="Dihydrofolate reductase"/>
    <property type="match status" value="1"/>
</dbReference>
<sequence>MSVALIWAEAKGGVIGQGGGIPWHLPEDLARFRQLTSGSTVVMGRRTWESLPERFRPLPGRRNVVVTRQAGWEAPGAEVAHSVEEALAGAVGQAGTETVWVMGGGDIYLQALALARRLEITEVDLAIEGDTVAPTIGDGWERTVTPASGWLESRTGLRYRFTTLTRPNADR</sequence>
<dbReference type="Pfam" id="PF00186">
    <property type="entry name" value="DHFR_1"/>
    <property type="match status" value="1"/>
</dbReference>
<name>A0A1H3K5N5_9MICO</name>
<dbReference type="CDD" id="cd00209">
    <property type="entry name" value="DHFR"/>
    <property type="match status" value="1"/>
</dbReference>
<dbReference type="SUPFAM" id="SSF53597">
    <property type="entry name" value="Dihydrofolate reductase-like"/>
    <property type="match status" value="1"/>
</dbReference>
<dbReference type="InterPro" id="IPR017925">
    <property type="entry name" value="DHFR_CS"/>
</dbReference>
<dbReference type="Gene3D" id="3.40.430.10">
    <property type="entry name" value="Dihydrofolate Reductase, subunit A"/>
    <property type="match status" value="1"/>
</dbReference>
<proteinExistence type="inferred from homology"/>
<dbReference type="OrthoDB" id="9804315at2"/>
<dbReference type="InterPro" id="IPR024072">
    <property type="entry name" value="DHFR-like_dom_sf"/>
</dbReference>
<evidence type="ECO:0000256" key="10">
    <source>
        <dbReference type="RuleBase" id="RU004474"/>
    </source>
</evidence>
<accession>A0A1H3K5N5</accession>
<dbReference type="GO" id="GO:0070401">
    <property type="term" value="F:NADP+ binding"/>
    <property type="evidence" value="ECO:0007669"/>
    <property type="project" value="UniProtKB-ARBA"/>
</dbReference>
<evidence type="ECO:0000256" key="1">
    <source>
        <dbReference type="ARBA" id="ARBA00004903"/>
    </source>
</evidence>
<keyword evidence="6 9" id="KW-0521">NADP</keyword>
<evidence type="ECO:0000256" key="6">
    <source>
        <dbReference type="ARBA" id="ARBA00022857"/>
    </source>
</evidence>
<dbReference type="STRING" id="381665.SAMN05216554_0417"/>
<keyword evidence="13" id="KW-1185">Reference proteome</keyword>
<evidence type="ECO:0000256" key="9">
    <source>
        <dbReference type="PIRNR" id="PIRNR000194"/>
    </source>
</evidence>
<comment type="similarity">
    <text evidence="2 9 10">Belongs to the dihydrofolate reductase family.</text>
</comment>
<evidence type="ECO:0000313" key="12">
    <source>
        <dbReference type="EMBL" id="SDY46918.1"/>
    </source>
</evidence>
<evidence type="ECO:0000256" key="7">
    <source>
        <dbReference type="ARBA" id="ARBA00023002"/>
    </source>
</evidence>
<dbReference type="GO" id="GO:0046655">
    <property type="term" value="P:folic acid metabolic process"/>
    <property type="evidence" value="ECO:0007669"/>
    <property type="project" value="TreeGrafter"/>
</dbReference>
<dbReference type="PIRSF" id="PIRSF000194">
    <property type="entry name" value="DHFR"/>
    <property type="match status" value="1"/>
</dbReference>
<organism evidence="12 13">
    <name type="scientific">Herbiconiux ginsengi</name>
    <dbReference type="NCBI Taxonomy" id="381665"/>
    <lineage>
        <taxon>Bacteria</taxon>
        <taxon>Bacillati</taxon>
        <taxon>Actinomycetota</taxon>
        <taxon>Actinomycetes</taxon>
        <taxon>Micrococcales</taxon>
        <taxon>Microbacteriaceae</taxon>
        <taxon>Herbiconiux</taxon>
    </lineage>
</organism>
<dbReference type="UniPathway" id="UPA00077">
    <property type="reaction ID" value="UER00158"/>
</dbReference>
<dbReference type="Proteomes" id="UP000198891">
    <property type="component" value="Unassembled WGS sequence"/>
</dbReference>
<reference evidence="12 13" key="1">
    <citation type="submission" date="2016-10" db="EMBL/GenBank/DDBJ databases">
        <authorList>
            <person name="de Groot N.N."/>
        </authorList>
    </citation>
    <scope>NUCLEOTIDE SEQUENCE [LARGE SCALE GENOMIC DNA]</scope>
    <source>
        <strain evidence="12 13">CGMCC 4.3491</strain>
    </source>
</reference>
<dbReference type="EC" id="1.5.1.3" evidence="3 9"/>
<dbReference type="GO" id="GO:0046654">
    <property type="term" value="P:tetrahydrofolate biosynthetic process"/>
    <property type="evidence" value="ECO:0007669"/>
    <property type="project" value="UniProtKB-UniPathway"/>
</dbReference>
<dbReference type="RefSeq" id="WP_092548067.1">
    <property type="nucleotide sequence ID" value="NZ_FNPZ01000001.1"/>
</dbReference>
<evidence type="ECO:0000259" key="11">
    <source>
        <dbReference type="PROSITE" id="PS51330"/>
    </source>
</evidence>
<keyword evidence="5 9" id="KW-0554">One-carbon metabolism</keyword>
<comment type="function">
    <text evidence="8 9">Key enzyme in folate metabolism. Catalyzes an essential reaction for de novo glycine and purine synthesis, and for DNA precursor synthesis.</text>
</comment>
<dbReference type="InterPro" id="IPR001796">
    <property type="entry name" value="DHFR_dom"/>
</dbReference>
<evidence type="ECO:0000256" key="2">
    <source>
        <dbReference type="ARBA" id="ARBA00009539"/>
    </source>
</evidence>
<gene>
    <name evidence="12" type="ORF">SAMN05216554_0417</name>
</gene>
<dbReference type="PANTHER" id="PTHR48069">
    <property type="entry name" value="DIHYDROFOLATE REDUCTASE"/>
    <property type="match status" value="1"/>
</dbReference>
<dbReference type="GO" id="GO:0006730">
    <property type="term" value="P:one-carbon metabolic process"/>
    <property type="evidence" value="ECO:0007669"/>
    <property type="project" value="UniProtKB-KW"/>
</dbReference>
<feature type="domain" description="DHFR" evidence="11">
    <location>
        <begin position="2"/>
        <end position="166"/>
    </location>
</feature>
<evidence type="ECO:0000313" key="13">
    <source>
        <dbReference type="Proteomes" id="UP000198891"/>
    </source>
</evidence>
<dbReference type="GO" id="GO:0005829">
    <property type="term" value="C:cytosol"/>
    <property type="evidence" value="ECO:0007669"/>
    <property type="project" value="TreeGrafter"/>
</dbReference>
<keyword evidence="7 9" id="KW-0560">Oxidoreductase</keyword>
<evidence type="ECO:0000256" key="5">
    <source>
        <dbReference type="ARBA" id="ARBA00022563"/>
    </source>
</evidence>
<dbReference type="EMBL" id="FNPZ01000001">
    <property type="protein sequence ID" value="SDY46918.1"/>
    <property type="molecule type" value="Genomic_DNA"/>
</dbReference>
<dbReference type="PROSITE" id="PS00075">
    <property type="entry name" value="DHFR_1"/>
    <property type="match status" value="1"/>
</dbReference>
<comment type="pathway">
    <text evidence="1 9">Cofactor biosynthesis; tetrahydrofolate biosynthesis; 5,6,7,8-tetrahydrofolate from 7,8-dihydrofolate: step 1/1.</text>
</comment>
<protein>
    <recommendedName>
        <fullName evidence="4 9">Dihydrofolate reductase</fullName>
        <ecNumber evidence="3 9">1.5.1.3</ecNumber>
    </recommendedName>
</protein>
<dbReference type="GO" id="GO:0004146">
    <property type="term" value="F:dihydrofolate reductase activity"/>
    <property type="evidence" value="ECO:0007669"/>
    <property type="project" value="UniProtKB-EC"/>
</dbReference>
<dbReference type="AlphaFoldDB" id="A0A1H3K5N5"/>
<dbReference type="PANTHER" id="PTHR48069:SF3">
    <property type="entry name" value="DIHYDROFOLATE REDUCTASE"/>
    <property type="match status" value="1"/>
</dbReference>
<dbReference type="PROSITE" id="PS51330">
    <property type="entry name" value="DHFR_2"/>
    <property type="match status" value="1"/>
</dbReference>
<dbReference type="InterPro" id="IPR012259">
    <property type="entry name" value="DHFR"/>
</dbReference>
<evidence type="ECO:0000256" key="4">
    <source>
        <dbReference type="ARBA" id="ARBA00018886"/>
    </source>
</evidence>
<evidence type="ECO:0000256" key="3">
    <source>
        <dbReference type="ARBA" id="ARBA00012856"/>
    </source>
</evidence>